<evidence type="ECO:0000313" key="2">
    <source>
        <dbReference type="Proteomes" id="UP000183832"/>
    </source>
</evidence>
<reference evidence="1 2" key="1">
    <citation type="submission" date="2015-04" db="EMBL/GenBank/DDBJ databases">
        <authorList>
            <person name="Syromyatnikov M.Y."/>
            <person name="Popov V.N."/>
        </authorList>
    </citation>
    <scope>NUCLEOTIDE SEQUENCE [LARGE SCALE GENOMIC DNA]</scope>
</reference>
<evidence type="ECO:0000313" key="1">
    <source>
        <dbReference type="EMBL" id="CRL00572.1"/>
    </source>
</evidence>
<sequence length="88" mass="10159">MIFPKANGEFYRLPAQCYTLYGFIKIKPIFIVFKLSRDGHFRKITLNDVVKPKHANAKDRNAKSSDKVIINDPKIISQSNHMLVLKKV</sequence>
<gene>
    <name evidence="1" type="ORF">CLUMA_CG013832</name>
</gene>
<dbReference type="Proteomes" id="UP000183832">
    <property type="component" value="Unassembled WGS sequence"/>
</dbReference>
<organism evidence="1 2">
    <name type="scientific">Clunio marinus</name>
    <dbReference type="NCBI Taxonomy" id="568069"/>
    <lineage>
        <taxon>Eukaryota</taxon>
        <taxon>Metazoa</taxon>
        <taxon>Ecdysozoa</taxon>
        <taxon>Arthropoda</taxon>
        <taxon>Hexapoda</taxon>
        <taxon>Insecta</taxon>
        <taxon>Pterygota</taxon>
        <taxon>Neoptera</taxon>
        <taxon>Endopterygota</taxon>
        <taxon>Diptera</taxon>
        <taxon>Nematocera</taxon>
        <taxon>Chironomoidea</taxon>
        <taxon>Chironomidae</taxon>
        <taxon>Clunio</taxon>
    </lineage>
</organism>
<proteinExistence type="predicted"/>
<accession>A0A1J1ILY1</accession>
<keyword evidence="2" id="KW-1185">Reference proteome</keyword>
<name>A0A1J1ILY1_9DIPT</name>
<dbReference type="AlphaFoldDB" id="A0A1J1ILY1"/>
<dbReference type="EMBL" id="CVRI01000054">
    <property type="protein sequence ID" value="CRL00572.1"/>
    <property type="molecule type" value="Genomic_DNA"/>
</dbReference>
<protein>
    <submittedName>
        <fullName evidence="1">CLUMA_CG013832, isoform A</fullName>
    </submittedName>
</protein>